<evidence type="ECO:0000256" key="1">
    <source>
        <dbReference type="SAM" id="MobiDB-lite"/>
    </source>
</evidence>
<reference evidence="2 3" key="1">
    <citation type="journal article" date="2019" name="Sci. Rep.">
        <title>Orb-weaving spider Araneus ventricosus genome elucidates the spidroin gene catalogue.</title>
        <authorList>
            <person name="Kono N."/>
            <person name="Nakamura H."/>
            <person name="Ohtoshi R."/>
            <person name="Moran D.A.P."/>
            <person name="Shinohara A."/>
            <person name="Yoshida Y."/>
            <person name="Fujiwara M."/>
            <person name="Mori M."/>
            <person name="Tomita M."/>
            <person name="Arakawa K."/>
        </authorList>
    </citation>
    <scope>NUCLEOTIDE SEQUENCE [LARGE SCALE GENOMIC DNA]</scope>
</reference>
<comment type="caution">
    <text evidence="2">The sequence shown here is derived from an EMBL/GenBank/DDBJ whole genome shotgun (WGS) entry which is preliminary data.</text>
</comment>
<feature type="region of interest" description="Disordered" evidence="1">
    <location>
        <begin position="93"/>
        <end position="117"/>
    </location>
</feature>
<accession>A0A4Y2SAA0</accession>
<dbReference type="AlphaFoldDB" id="A0A4Y2SAA0"/>
<evidence type="ECO:0000313" key="2">
    <source>
        <dbReference type="EMBL" id="GBN84185.1"/>
    </source>
</evidence>
<proteinExistence type="predicted"/>
<dbReference type="Proteomes" id="UP000499080">
    <property type="component" value="Unassembled WGS sequence"/>
</dbReference>
<keyword evidence="3" id="KW-1185">Reference proteome</keyword>
<evidence type="ECO:0000313" key="3">
    <source>
        <dbReference type="Proteomes" id="UP000499080"/>
    </source>
</evidence>
<dbReference type="EMBL" id="BGPR01020256">
    <property type="protein sequence ID" value="GBN84185.1"/>
    <property type="molecule type" value="Genomic_DNA"/>
</dbReference>
<sequence>MFASLQNLAARIGFWQTAKFSEYPFFAQAFAHAHGVEQVRAFRHCLFCDHTNGNRPPNFEPWSDEEADTSARTVNSKRFSVLQALLHGCSSASAESGFEPGTLRHRSEILPPGQLGP</sequence>
<organism evidence="2 3">
    <name type="scientific">Araneus ventricosus</name>
    <name type="common">Orbweaver spider</name>
    <name type="synonym">Epeira ventricosa</name>
    <dbReference type="NCBI Taxonomy" id="182803"/>
    <lineage>
        <taxon>Eukaryota</taxon>
        <taxon>Metazoa</taxon>
        <taxon>Ecdysozoa</taxon>
        <taxon>Arthropoda</taxon>
        <taxon>Chelicerata</taxon>
        <taxon>Arachnida</taxon>
        <taxon>Araneae</taxon>
        <taxon>Araneomorphae</taxon>
        <taxon>Entelegynae</taxon>
        <taxon>Araneoidea</taxon>
        <taxon>Araneidae</taxon>
        <taxon>Araneus</taxon>
    </lineage>
</organism>
<protein>
    <submittedName>
        <fullName evidence="2">Uncharacterized protein</fullName>
    </submittedName>
</protein>
<name>A0A4Y2SAA0_ARAVE</name>
<gene>
    <name evidence="2" type="ORF">AVEN_119924_1</name>
</gene>